<dbReference type="Pfam" id="PF06723">
    <property type="entry name" value="MreB_Mbl"/>
    <property type="match status" value="1"/>
</dbReference>
<dbReference type="PANTHER" id="PTHR42749:SF1">
    <property type="entry name" value="CELL SHAPE-DETERMINING PROTEIN MREB"/>
    <property type="match status" value="1"/>
</dbReference>
<dbReference type="InterPro" id="IPR043129">
    <property type="entry name" value="ATPase_NBD"/>
</dbReference>
<dbReference type="PRINTS" id="PR01652">
    <property type="entry name" value="SHAPEPROTEIN"/>
</dbReference>
<proteinExistence type="inferred from homology"/>
<keyword evidence="2" id="KW-0963">Cytoplasm</keyword>
<evidence type="ECO:0000256" key="4">
    <source>
        <dbReference type="ARBA" id="ARBA00022840"/>
    </source>
</evidence>
<keyword evidence="5" id="KW-0133">Cell shape</keyword>
<organism evidence="7 8">
    <name type="scientific">Candidatus Alectryocaccomicrobium excrementavium</name>
    <dbReference type="NCBI Taxonomy" id="2840668"/>
    <lineage>
        <taxon>Bacteria</taxon>
        <taxon>Bacillati</taxon>
        <taxon>Bacillota</taxon>
        <taxon>Clostridia</taxon>
        <taxon>Candidatus Alectryocaccomicrobium</taxon>
    </lineage>
</organism>
<sequence>MKFNIGIDIGTRGVRMAVEGYGVAFTASSAVAVRRGVDMPIAMGDEALAMRGHLGGDCKVAYPIASGICENEALLGRWFLALFERARSIAHLRKIHALVGCAGWIARAHRYALMQAALDAGADSVALVRSDALGALGAGLDVARPEASFVIEAGAGGVGAALFSFGRVVASHQMPTGLASVDREIAGAMRAKGVRISEGAAEEAKIALATASGAAAGKLSAATAGFDEKSNLPCLANIDAALVNALIAPHVRSLTSLALATLAQAPIELAADLAGRDACLTGGGANLFGLREHLAQALGIGVFVPENPRDAVARGLSAILESSDGAYNRLILESDQANLQ</sequence>
<evidence type="ECO:0000313" key="8">
    <source>
        <dbReference type="Proteomes" id="UP000824140"/>
    </source>
</evidence>
<dbReference type="Gene3D" id="3.30.420.40">
    <property type="match status" value="2"/>
</dbReference>
<dbReference type="SUPFAM" id="SSF53067">
    <property type="entry name" value="Actin-like ATPase domain"/>
    <property type="match status" value="2"/>
</dbReference>
<dbReference type="GO" id="GO:0005524">
    <property type="term" value="F:ATP binding"/>
    <property type="evidence" value="ECO:0007669"/>
    <property type="project" value="UniProtKB-KW"/>
</dbReference>
<evidence type="ECO:0000256" key="5">
    <source>
        <dbReference type="ARBA" id="ARBA00022960"/>
    </source>
</evidence>
<evidence type="ECO:0000313" key="7">
    <source>
        <dbReference type="EMBL" id="HIS92489.1"/>
    </source>
</evidence>
<evidence type="ECO:0000256" key="6">
    <source>
        <dbReference type="ARBA" id="ARBA00023458"/>
    </source>
</evidence>
<gene>
    <name evidence="7" type="ORF">IAA84_05660</name>
</gene>
<name>A0A9D1K5H6_9FIRM</name>
<dbReference type="InterPro" id="IPR004753">
    <property type="entry name" value="MreB"/>
</dbReference>
<comment type="subcellular location">
    <subcellularLocation>
        <location evidence="1">Cytoplasm</location>
    </subcellularLocation>
</comment>
<comment type="similarity">
    <text evidence="6">Belongs to the FtsA/MreB family.</text>
</comment>
<dbReference type="EMBL" id="DVJN01000112">
    <property type="protein sequence ID" value="HIS92489.1"/>
    <property type="molecule type" value="Genomic_DNA"/>
</dbReference>
<keyword evidence="4" id="KW-0067">ATP-binding</keyword>
<accession>A0A9D1K5H6</accession>
<dbReference type="Proteomes" id="UP000824140">
    <property type="component" value="Unassembled WGS sequence"/>
</dbReference>
<evidence type="ECO:0000256" key="3">
    <source>
        <dbReference type="ARBA" id="ARBA00022741"/>
    </source>
</evidence>
<dbReference type="GO" id="GO:0000902">
    <property type="term" value="P:cell morphogenesis"/>
    <property type="evidence" value="ECO:0007669"/>
    <property type="project" value="InterPro"/>
</dbReference>
<dbReference type="AlphaFoldDB" id="A0A9D1K5H6"/>
<protein>
    <submittedName>
        <fullName evidence="7">Rod shape-determining protein</fullName>
    </submittedName>
</protein>
<reference evidence="7" key="1">
    <citation type="submission" date="2020-10" db="EMBL/GenBank/DDBJ databases">
        <authorList>
            <person name="Gilroy R."/>
        </authorList>
    </citation>
    <scope>NUCLEOTIDE SEQUENCE</scope>
    <source>
        <strain evidence="7">13766</strain>
    </source>
</reference>
<dbReference type="InterPro" id="IPR056546">
    <property type="entry name" value="MreB_MamK-like"/>
</dbReference>
<dbReference type="GO" id="GO:0005737">
    <property type="term" value="C:cytoplasm"/>
    <property type="evidence" value="ECO:0007669"/>
    <property type="project" value="UniProtKB-SubCell"/>
</dbReference>
<keyword evidence="3" id="KW-0547">Nucleotide-binding</keyword>
<evidence type="ECO:0000256" key="1">
    <source>
        <dbReference type="ARBA" id="ARBA00004496"/>
    </source>
</evidence>
<reference evidence="7" key="2">
    <citation type="journal article" date="2021" name="PeerJ">
        <title>Extensive microbial diversity within the chicken gut microbiome revealed by metagenomics and culture.</title>
        <authorList>
            <person name="Gilroy R."/>
            <person name="Ravi A."/>
            <person name="Getino M."/>
            <person name="Pursley I."/>
            <person name="Horton D.L."/>
            <person name="Alikhan N.F."/>
            <person name="Baker D."/>
            <person name="Gharbi K."/>
            <person name="Hall N."/>
            <person name="Watson M."/>
            <person name="Adriaenssens E.M."/>
            <person name="Foster-Nyarko E."/>
            <person name="Jarju S."/>
            <person name="Secka A."/>
            <person name="Antonio M."/>
            <person name="Oren A."/>
            <person name="Chaudhuri R.R."/>
            <person name="La Ragione R."/>
            <person name="Hildebrand F."/>
            <person name="Pallen M.J."/>
        </authorList>
    </citation>
    <scope>NUCLEOTIDE SEQUENCE</scope>
    <source>
        <strain evidence="7">13766</strain>
    </source>
</reference>
<evidence type="ECO:0000256" key="2">
    <source>
        <dbReference type="ARBA" id="ARBA00022490"/>
    </source>
</evidence>
<dbReference type="PANTHER" id="PTHR42749">
    <property type="entry name" value="CELL SHAPE-DETERMINING PROTEIN MREB"/>
    <property type="match status" value="1"/>
</dbReference>
<comment type="caution">
    <text evidence="7">The sequence shown here is derived from an EMBL/GenBank/DDBJ whole genome shotgun (WGS) entry which is preliminary data.</text>
</comment>
<dbReference type="GO" id="GO:0008360">
    <property type="term" value="P:regulation of cell shape"/>
    <property type="evidence" value="ECO:0007669"/>
    <property type="project" value="UniProtKB-KW"/>
</dbReference>